<comment type="caution">
    <text evidence="1">The sequence shown here is derived from an EMBL/GenBank/DDBJ whole genome shotgun (WGS) entry which is preliminary data.</text>
</comment>
<proteinExistence type="predicted"/>
<dbReference type="EMBL" id="SOZD01000005">
    <property type="protein sequence ID" value="TFF20760.1"/>
    <property type="molecule type" value="Genomic_DNA"/>
</dbReference>
<evidence type="ECO:0000313" key="1">
    <source>
        <dbReference type="EMBL" id="TFF20760.1"/>
    </source>
</evidence>
<evidence type="ECO:0000313" key="3">
    <source>
        <dbReference type="Proteomes" id="UP000298179"/>
    </source>
</evidence>
<evidence type="ECO:0000313" key="2">
    <source>
        <dbReference type="EMBL" id="TFF27061.1"/>
    </source>
</evidence>
<accession>A0A4Y8RH21</accession>
<sequence>MAVTVRAADKAGPGFSGPAFHFEWETMLDVVPIFCRHVKRKDLEATPRIRDTLCVVIDEVASGAWHSVVADFRAFKATL</sequence>
<dbReference type="AlphaFoldDB" id="A0A4Y8RH21"/>
<keyword evidence="3" id="KW-1185">Reference proteome</keyword>
<reference evidence="1 3" key="1">
    <citation type="submission" date="2019-03" db="EMBL/GenBank/DDBJ databases">
        <title>Jiella endophytica sp. nov., a novel endophytic bacterium isolated from root of Ficus microcarpa Linn. f.</title>
        <authorList>
            <person name="Tuo L."/>
        </authorList>
    </citation>
    <scope>NUCLEOTIDE SEQUENCE [LARGE SCALE GENOMIC DNA]</scope>
    <source>
        <strain evidence="1 3">CBS5Q-3</strain>
    </source>
</reference>
<organism evidence="1 3">
    <name type="scientific">Jiella endophytica</name>
    <dbReference type="NCBI Taxonomy" id="2558362"/>
    <lineage>
        <taxon>Bacteria</taxon>
        <taxon>Pseudomonadati</taxon>
        <taxon>Pseudomonadota</taxon>
        <taxon>Alphaproteobacteria</taxon>
        <taxon>Hyphomicrobiales</taxon>
        <taxon>Aurantimonadaceae</taxon>
        <taxon>Jiella</taxon>
    </lineage>
</organism>
<gene>
    <name evidence="2" type="ORF">E3C22_00840</name>
    <name evidence="1" type="ORF">E3C22_17880</name>
</gene>
<name>A0A4Y8RH21_9HYPH</name>
<dbReference type="RefSeq" id="WP_134759300.1">
    <property type="nucleotide sequence ID" value="NZ_SOZD01000001.1"/>
</dbReference>
<dbReference type="EMBL" id="SOZD01000001">
    <property type="protein sequence ID" value="TFF27061.1"/>
    <property type="molecule type" value="Genomic_DNA"/>
</dbReference>
<protein>
    <submittedName>
        <fullName evidence="1">Uncharacterized protein</fullName>
    </submittedName>
</protein>
<dbReference type="Proteomes" id="UP000298179">
    <property type="component" value="Unassembled WGS sequence"/>
</dbReference>